<dbReference type="Pfam" id="PF13556">
    <property type="entry name" value="HTH_30"/>
    <property type="match status" value="1"/>
</dbReference>
<dbReference type="InterPro" id="IPR025736">
    <property type="entry name" value="PucR_C-HTH_dom"/>
</dbReference>
<evidence type="ECO:0000256" key="1">
    <source>
        <dbReference type="ARBA" id="ARBA00006754"/>
    </source>
</evidence>
<dbReference type="RefSeq" id="WP_249299324.1">
    <property type="nucleotide sequence ID" value="NZ_JACRSP010000001.1"/>
</dbReference>
<dbReference type="Pfam" id="PF17853">
    <property type="entry name" value="GGDEF_2"/>
    <property type="match status" value="1"/>
</dbReference>
<sequence length="383" mass="43650">MANRLFQSLILQLKDSVDRIIGIIDESGTIIACSELSLIGEERKNARSELSYFNKAITMDGYTYKPLNFHSKLDYAVFVEGTDIMADSYVSILTVSLNSIKQLYDEKYDVSNFVKNVILDNILPGDIYYKAKELHFTGDILDNILPGDIYYKAKELHFTGDIPRIVYVIRCDSISEVSLFDSVQELFPDKNKDFVVSISEYDVAVVKELVNIQDVKEIEKCAKATIDYLAEEKGRKCQIGVGSPVTSLKDLARSFKEAQTALEIGKVFEKEKNIVSYKNLGIGRLIYQLPTTLCEMFLSEVFKQGSIDSLDQETLLTISKFFENNLNVSETARKLFVHRNTLVYRLEKIKKLTGLDIREFDNAIIFKVALMVNRYLSSNPNRF</sequence>
<evidence type="ECO:0000259" key="2">
    <source>
        <dbReference type="Pfam" id="PF13556"/>
    </source>
</evidence>
<name>A0A926HU57_9FIRM</name>
<organism evidence="4 5">
    <name type="scientific">Feifania hominis</name>
    <dbReference type="NCBI Taxonomy" id="2763660"/>
    <lineage>
        <taxon>Bacteria</taxon>
        <taxon>Bacillati</taxon>
        <taxon>Bacillota</taxon>
        <taxon>Clostridia</taxon>
        <taxon>Eubacteriales</taxon>
        <taxon>Feifaniaceae</taxon>
        <taxon>Feifania</taxon>
    </lineage>
</organism>
<dbReference type="Proteomes" id="UP000620366">
    <property type="component" value="Unassembled WGS sequence"/>
</dbReference>
<dbReference type="PANTHER" id="PTHR33744">
    <property type="entry name" value="CARBOHYDRATE DIACID REGULATOR"/>
    <property type="match status" value="1"/>
</dbReference>
<evidence type="ECO:0000259" key="3">
    <source>
        <dbReference type="Pfam" id="PF17853"/>
    </source>
</evidence>
<dbReference type="InterPro" id="IPR051448">
    <property type="entry name" value="CdaR-like_regulators"/>
</dbReference>
<reference evidence="4" key="1">
    <citation type="submission" date="2020-08" db="EMBL/GenBank/DDBJ databases">
        <title>Genome public.</title>
        <authorList>
            <person name="Liu C."/>
            <person name="Sun Q."/>
        </authorList>
    </citation>
    <scope>NUCLEOTIDE SEQUENCE</scope>
    <source>
        <strain evidence="4">BX7</strain>
    </source>
</reference>
<evidence type="ECO:0000313" key="5">
    <source>
        <dbReference type="Proteomes" id="UP000620366"/>
    </source>
</evidence>
<dbReference type="InterPro" id="IPR009057">
    <property type="entry name" value="Homeodomain-like_sf"/>
</dbReference>
<protein>
    <submittedName>
        <fullName evidence="4">Helix-turn-helix domain-containing protein</fullName>
    </submittedName>
</protein>
<dbReference type="InterPro" id="IPR041522">
    <property type="entry name" value="CdaR_GGDEF"/>
</dbReference>
<comment type="caution">
    <text evidence="4">The sequence shown here is derived from an EMBL/GenBank/DDBJ whole genome shotgun (WGS) entry which is preliminary data.</text>
</comment>
<keyword evidence="5" id="KW-1185">Reference proteome</keyword>
<dbReference type="Gene3D" id="1.10.10.2840">
    <property type="entry name" value="PucR C-terminal helix-turn-helix domain"/>
    <property type="match status" value="1"/>
</dbReference>
<dbReference type="EMBL" id="JACRSP010000001">
    <property type="protein sequence ID" value="MBC8535595.1"/>
    <property type="molecule type" value="Genomic_DNA"/>
</dbReference>
<proteinExistence type="inferred from homology"/>
<accession>A0A926HU57</accession>
<dbReference type="SUPFAM" id="SSF46689">
    <property type="entry name" value="Homeodomain-like"/>
    <property type="match status" value="1"/>
</dbReference>
<dbReference type="InterPro" id="IPR042070">
    <property type="entry name" value="PucR_C-HTH_sf"/>
</dbReference>
<dbReference type="AlphaFoldDB" id="A0A926HU57"/>
<comment type="similarity">
    <text evidence="1">Belongs to the CdaR family.</text>
</comment>
<evidence type="ECO:0000313" key="4">
    <source>
        <dbReference type="EMBL" id="MBC8535595.1"/>
    </source>
</evidence>
<feature type="domain" description="PucR C-terminal helix-turn-helix" evidence="2">
    <location>
        <begin position="316"/>
        <end position="371"/>
    </location>
</feature>
<feature type="domain" description="CdaR GGDEF-like" evidence="3">
    <location>
        <begin position="148"/>
        <end position="264"/>
    </location>
</feature>
<gene>
    <name evidence="4" type="ORF">H8695_02670</name>
</gene>